<feature type="transmembrane region" description="Helical" evidence="6">
    <location>
        <begin position="335"/>
        <end position="354"/>
    </location>
</feature>
<gene>
    <name evidence="7" type="ORF">ROZALSC1DRAFT_27167</name>
</gene>
<keyword evidence="4 6" id="KW-0472">Membrane</keyword>
<dbReference type="EMBL" id="ML004956">
    <property type="protein sequence ID" value="RKP21431.1"/>
    <property type="molecule type" value="Genomic_DNA"/>
</dbReference>
<feature type="region of interest" description="Disordered" evidence="5">
    <location>
        <begin position="199"/>
        <end position="220"/>
    </location>
</feature>
<reference evidence="8" key="1">
    <citation type="journal article" date="2018" name="Nat. Microbiol.">
        <title>Leveraging single-cell genomics to expand the fungal tree of life.</title>
        <authorList>
            <person name="Ahrendt S.R."/>
            <person name="Quandt C.A."/>
            <person name="Ciobanu D."/>
            <person name="Clum A."/>
            <person name="Salamov A."/>
            <person name="Andreopoulos B."/>
            <person name="Cheng J.F."/>
            <person name="Woyke T."/>
            <person name="Pelin A."/>
            <person name="Henrissat B."/>
            <person name="Reynolds N.K."/>
            <person name="Benny G.L."/>
            <person name="Smith M.E."/>
            <person name="James T.Y."/>
            <person name="Grigoriev I.V."/>
        </authorList>
    </citation>
    <scope>NUCLEOTIDE SEQUENCE [LARGE SCALE GENOMIC DNA]</scope>
    <source>
        <strain evidence="8">CSF55</strain>
    </source>
</reference>
<evidence type="ECO:0000256" key="6">
    <source>
        <dbReference type="SAM" id="Phobius"/>
    </source>
</evidence>
<dbReference type="PANTHER" id="PTHR11040:SF140">
    <property type="entry name" value="ZRT (ZRT), IRT- (IRT-) LIKE PROTEIN TRANSPORTER"/>
    <property type="match status" value="1"/>
</dbReference>
<organism evidence="7 8">
    <name type="scientific">Rozella allomycis (strain CSF55)</name>
    <dbReference type="NCBI Taxonomy" id="988480"/>
    <lineage>
        <taxon>Eukaryota</taxon>
        <taxon>Fungi</taxon>
        <taxon>Fungi incertae sedis</taxon>
        <taxon>Cryptomycota</taxon>
        <taxon>Cryptomycota incertae sedis</taxon>
        <taxon>Rozella</taxon>
    </lineage>
</organism>
<evidence type="ECO:0000256" key="4">
    <source>
        <dbReference type="ARBA" id="ARBA00023136"/>
    </source>
</evidence>
<proteinExistence type="predicted"/>
<feature type="transmembrane region" description="Helical" evidence="6">
    <location>
        <begin position="366"/>
        <end position="382"/>
    </location>
</feature>
<accession>A0A4P9YQT2</accession>
<evidence type="ECO:0000313" key="7">
    <source>
        <dbReference type="EMBL" id="RKP21431.1"/>
    </source>
</evidence>
<sequence>MLPHLFHSHAGTGVSVKDFTRAHANINLGNEKCTKDHINNDCHSRAHSHEEKKTCQHSHTKSCKHTHTHEHHQQEHLKQEDDKDKANGKHCGHNHHGKVEELKEGHHEHEHKENEKHCGHNHHGKAEELKEDHPDHEHKKNGKHCGHNHHGKVEELKEDHNCGGGCSGHGYPWGALFAGITFFFMIGIDKMMHAHGATCNHSHQHGNHESSCSSKTDPEKGHEQIEIHFHEVPIQASKSKALIFIISLGIHSFIEGMGAGASEGRRMWSMFISLLAHKGLESFALGMSIFNAKFSKTWSFLIIALIALLTPLGCGLGIGLDHLISSLHRETFDSIINGLASGSFLYISCIEMIPSVLGGHYQLPKYIIMLVGFSAMAIIQIFH</sequence>
<keyword evidence="2 6" id="KW-0812">Transmembrane</keyword>
<evidence type="ECO:0000256" key="3">
    <source>
        <dbReference type="ARBA" id="ARBA00022989"/>
    </source>
</evidence>
<evidence type="ECO:0000256" key="1">
    <source>
        <dbReference type="ARBA" id="ARBA00004141"/>
    </source>
</evidence>
<dbReference type="InterPro" id="IPR003689">
    <property type="entry name" value="ZIP"/>
</dbReference>
<dbReference type="Proteomes" id="UP000281549">
    <property type="component" value="Unassembled WGS sequence"/>
</dbReference>
<feature type="transmembrane region" description="Helical" evidence="6">
    <location>
        <begin position="298"/>
        <end position="320"/>
    </location>
</feature>
<feature type="compositionally biased region" description="Basic and acidic residues" evidence="5">
    <location>
        <begin position="71"/>
        <end position="87"/>
    </location>
</feature>
<evidence type="ECO:0000256" key="5">
    <source>
        <dbReference type="SAM" id="MobiDB-lite"/>
    </source>
</evidence>
<evidence type="ECO:0000313" key="8">
    <source>
        <dbReference type="Proteomes" id="UP000281549"/>
    </source>
</evidence>
<dbReference type="AlphaFoldDB" id="A0A4P9YQT2"/>
<feature type="region of interest" description="Disordered" evidence="5">
    <location>
        <begin position="64"/>
        <end position="147"/>
    </location>
</feature>
<dbReference type="GO" id="GO:0005385">
    <property type="term" value="F:zinc ion transmembrane transporter activity"/>
    <property type="evidence" value="ECO:0007669"/>
    <property type="project" value="TreeGrafter"/>
</dbReference>
<dbReference type="GO" id="GO:0016020">
    <property type="term" value="C:membrane"/>
    <property type="evidence" value="ECO:0007669"/>
    <property type="project" value="UniProtKB-SubCell"/>
</dbReference>
<dbReference type="Pfam" id="PF02535">
    <property type="entry name" value="Zip"/>
    <property type="match status" value="1"/>
</dbReference>
<evidence type="ECO:0000256" key="2">
    <source>
        <dbReference type="ARBA" id="ARBA00022692"/>
    </source>
</evidence>
<protein>
    <submittedName>
        <fullName evidence="7">Zip-domain-containing protein</fullName>
    </submittedName>
</protein>
<feature type="transmembrane region" description="Helical" evidence="6">
    <location>
        <begin position="170"/>
        <end position="188"/>
    </location>
</feature>
<comment type="subcellular location">
    <subcellularLocation>
        <location evidence="1">Membrane</location>
        <topology evidence="1">Multi-pass membrane protein</topology>
    </subcellularLocation>
</comment>
<keyword evidence="3 6" id="KW-1133">Transmembrane helix</keyword>
<feature type="compositionally biased region" description="Basic and acidic residues" evidence="5">
    <location>
        <begin position="97"/>
        <end position="138"/>
    </location>
</feature>
<dbReference type="PANTHER" id="PTHR11040">
    <property type="entry name" value="ZINC/IRON TRANSPORTER"/>
    <property type="match status" value="1"/>
</dbReference>
<name>A0A4P9YQT2_ROZAC</name>